<evidence type="ECO:0000259" key="6">
    <source>
        <dbReference type="Pfam" id="PF13906"/>
    </source>
</evidence>
<evidence type="ECO:0000313" key="8">
    <source>
        <dbReference type="EMBL" id="CAD9253877.1"/>
    </source>
</evidence>
<feature type="domain" description="Cationic amino acid transporter C-terminal" evidence="6">
    <location>
        <begin position="487"/>
        <end position="537"/>
    </location>
</feature>
<dbReference type="Gene3D" id="1.20.1740.10">
    <property type="entry name" value="Amino acid/polyamine transporter I"/>
    <property type="match status" value="1"/>
</dbReference>
<gene>
    <name evidence="7" type="ORF">PPAR1163_LOCUS12243</name>
    <name evidence="8" type="ORF">PPAR1163_LOCUS12244</name>
    <name evidence="9" type="ORF">PPAR1163_LOCUS12246</name>
</gene>
<name>A0A6U4FS29_9STRA</name>
<dbReference type="PANTHER" id="PTHR43243">
    <property type="entry name" value="INNER MEMBRANE TRANSPORTER YGJI-RELATED"/>
    <property type="match status" value="1"/>
</dbReference>
<evidence type="ECO:0000256" key="1">
    <source>
        <dbReference type="ARBA" id="ARBA00004141"/>
    </source>
</evidence>
<feature type="transmembrane region" description="Helical" evidence="5">
    <location>
        <begin position="224"/>
        <end position="246"/>
    </location>
</feature>
<feature type="transmembrane region" description="Helical" evidence="5">
    <location>
        <begin position="109"/>
        <end position="133"/>
    </location>
</feature>
<feature type="transmembrane region" description="Helical" evidence="5">
    <location>
        <begin position="199"/>
        <end position="218"/>
    </location>
</feature>
<keyword evidence="3 5" id="KW-1133">Transmembrane helix</keyword>
<dbReference type="PANTHER" id="PTHR43243:SF82">
    <property type="entry name" value="CATIONIC AMINO ACID TRANSPORTER C-TERMINAL DOMAIN-CONTAINING PROTEIN"/>
    <property type="match status" value="1"/>
</dbReference>
<dbReference type="InterPro" id="IPR029485">
    <property type="entry name" value="CAT_C"/>
</dbReference>
<dbReference type="InterPro" id="IPR002293">
    <property type="entry name" value="AA/rel_permease1"/>
</dbReference>
<feature type="transmembrane region" description="Helical" evidence="5">
    <location>
        <begin position="512"/>
        <end position="532"/>
    </location>
</feature>
<dbReference type="GO" id="GO:0015171">
    <property type="term" value="F:amino acid transmembrane transporter activity"/>
    <property type="evidence" value="ECO:0007669"/>
    <property type="project" value="TreeGrafter"/>
</dbReference>
<dbReference type="EMBL" id="HBGJ01019030">
    <property type="protein sequence ID" value="CAD9253877.1"/>
    <property type="molecule type" value="Transcribed_RNA"/>
</dbReference>
<dbReference type="Pfam" id="PF13520">
    <property type="entry name" value="AA_permease_2"/>
    <property type="match status" value="1"/>
</dbReference>
<feature type="transmembrane region" description="Helical" evidence="5">
    <location>
        <begin position="485"/>
        <end position="506"/>
    </location>
</feature>
<keyword evidence="4 5" id="KW-0472">Membrane</keyword>
<comment type="subcellular location">
    <subcellularLocation>
        <location evidence="1">Membrane</location>
        <topology evidence="1">Multi-pass membrane protein</topology>
    </subcellularLocation>
</comment>
<dbReference type="GO" id="GO:0016020">
    <property type="term" value="C:membrane"/>
    <property type="evidence" value="ECO:0007669"/>
    <property type="project" value="UniProtKB-SubCell"/>
</dbReference>
<dbReference type="EMBL" id="HBGJ01019029">
    <property type="protein sequence ID" value="CAD9253876.1"/>
    <property type="molecule type" value="Transcribed_RNA"/>
</dbReference>
<organism evidence="9">
    <name type="scientific">Phaeomonas parva</name>
    <dbReference type="NCBI Taxonomy" id="124430"/>
    <lineage>
        <taxon>Eukaryota</taxon>
        <taxon>Sar</taxon>
        <taxon>Stramenopiles</taxon>
        <taxon>Ochrophyta</taxon>
        <taxon>Pinguiophyceae</taxon>
        <taxon>Pinguiochrysidales</taxon>
        <taxon>Pinguiochrysidaceae</taxon>
        <taxon>Phaeomonas</taxon>
    </lineage>
</organism>
<feature type="transmembrane region" description="Helical" evidence="5">
    <location>
        <begin position="266"/>
        <end position="289"/>
    </location>
</feature>
<proteinExistence type="predicted"/>
<feature type="transmembrane region" description="Helical" evidence="5">
    <location>
        <begin position="445"/>
        <end position="465"/>
    </location>
</feature>
<evidence type="ECO:0000256" key="4">
    <source>
        <dbReference type="ARBA" id="ARBA00023136"/>
    </source>
</evidence>
<feature type="transmembrane region" description="Helical" evidence="5">
    <location>
        <begin position="77"/>
        <end position="97"/>
    </location>
</feature>
<evidence type="ECO:0000256" key="2">
    <source>
        <dbReference type="ARBA" id="ARBA00022692"/>
    </source>
</evidence>
<feature type="transmembrane region" description="Helical" evidence="5">
    <location>
        <begin position="47"/>
        <end position="71"/>
    </location>
</feature>
<sequence length="587" mass="61210">MAAARPSSPPPADRPLLEKMLLRKPQRVLAAEADEGELVRRFGLMDLLAVGVGGTLGTGVFVLSCVIAKDYAGPASFISWLLAGAATLLAAVGYAELAARFPNAGGNYAYTYVAMGEVFAVLTGWCLVLEYAVGTAAVARAWGDKMNNWLADDIGLDLPGPLQPGRLINPAAAALQLACCGVMLLGAEATQRVANVWTLLKVTLVLFIIVTGATAATGPPSEPFMPSGAGGVMSGAMAACYGYIGWDEICCMAGEAKDPHRTLPRAINGTIIICAGFYAIAAIVLAFMLPSSELDDEAGFSAGFDAVGLEWAGTIVSVGELATLPVVVLLGCIAQPRIQYAIALDGLLPAAFRAVDADGNLVHGILISGAVMTLVALLAPFNVLDGICSAGVLVAFQLTNCSLVLVRVDEAARAGADSARPRWLLLRFCVASLAATVALDRATKGAPAAPCLIVAAALFLASLFFGRGISAHCRLPDPATKAYYVGYRAPGVPWVQLLSLYCNWYLLAQLDASMLLAFVLYAFLALAFYLAVGVRASAGNTVGWRLSEDAPGADLKDLLLADAVDEEAKAADWPGPYSPPKNLDRLE</sequence>
<dbReference type="AlphaFoldDB" id="A0A6U4FS29"/>
<evidence type="ECO:0000313" key="7">
    <source>
        <dbReference type="EMBL" id="CAD9253876.1"/>
    </source>
</evidence>
<evidence type="ECO:0000256" key="3">
    <source>
        <dbReference type="ARBA" id="ARBA00022989"/>
    </source>
</evidence>
<feature type="transmembrane region" description="Helical" evidence="5">
    <location>
        <begin position="309"/>
        <end position="331"/>
    </location>
</feature>
<evidence type="ECO:0000313" key="9">
    <source>
        <dbReference type="EMBL" id="CAD9253879.1"/>
    </source>
</evidence>
<reference evidence="9" key="1">
    <citation type="submission" date="2021-01" db="EMBL/GenBank/DDBJ databases">
        <authorList>
            <person name="Corre E."/>
            <person name="Pelletier E."/>
            <person name="Niang G."/>
            <person name="Scheremetjew M."/>
            <person name="Finn R."/>
            <person name="Kale V."/>
            <person name="Holt S."/>
            <person name="Cochrane G."/>
            <person name="Meng A."/>
            <person name="Brown T."/>
            <person name="Cohen L."/>
        </authorList>
    </citation>
    <scope>NUCLEOTIDE SEQUENCE</scope>
    <source>
        <strain evidence="9">CCMP2877</strain>
    </source>
</reference>
<evidence type="ECO:0000256" key="5">
    <source>
        <dbReference type="SAM" id="Phobius"/>
    </source>
</evidence>
<feature type="transmembrane region" description="Helical" evidence="5">
    <location>
        <begin position="361"/>
        <end position="381"/>
    </location>
</feature>
<keyword evidence="2 5" id="KW-0812">Transmembrane</keyword>
<protein>
    <recommendedName>
        <fullName evidence="6">Cationic amino acid transporter C-terminal domain-containing protein</fullName>
    </recommendedName>
</protein>
<accession>A0A6U4FS29</accession>
<dbReference type="Pfam" id="PF13906">
    <property type="entry name" value="AA_permease_C"/>
    <property type="match status" value="1"/>
</dbReference>
<dbReference type="EMBL" id="HBGJ01019032">
    <property type="protein sequence ID" value="CAD9253879.1"/>
    <property type="molecule type" value="Transcribed_RNA"/>
</dbReference>